<gene>
    <name evidence="4" type="primary">LOC140707683</name>
</gene>
<dbReference type="InterPro" id="IPR015943">
    <property type="entry name" value="WD40/YVTN_repeat-like_dom_sf"/>
</dbReference>
<keyword evidence="1" id="KW-0853">WD repeat</keyword>
<name>A0ABM5GL38_9SAUR</name>
<dbReference type="InterPro" id="IPR036322">
    <property type="entry name" value="WD40_repeat_dom_sf"/>
</dbReference>
<evidence type="ECO:0000256" key="2">
    <source>
        <dbReference type="SAM" id="MobiDB-lite"/>
    </source>
</evidence>
<dbReference type="PANTHER" id="PTHR47822">
    <property type="entry name" value="CARBOHYDRATE BINDING DOMAIN CONTAINING PROTEIN"/>
    <property type="match status" value="1"/>
</dbReference>
<dbReference type="Pfam" id="PF00400">
    <property type="entry name" value="WD40"/>
    <property type="match status" value="2"/>
</dbReference>
<feature type="repeat" description="WD" evidence="1">
    <location>
        <begin position="195"/>
        <end position="236"/>
    </location>
</feature>
<dbReference type="PROSITE" id="PS50294">
    <property type="entry name" value="WD_REPEATS_REGION"/>
    <property type="match status" value="1"/>
</dbReference>
<reference evidence="4" key="1">
    <citation type="submission" date="2025-08" db="UniProtKB">
        <authorList>
            <consortium name="RefSeq"/>
        </authorList>
    </citation>
    <scope>IDENTIFICATION</scope>
</reference>
<feature type="compositionally biased region" description="Basic and acidic residues" evidence="2">
    <location>
        <begin position="23"/>
        <end position="32"/>
    </location>
</feature>
<feature type="region of interest" description="Disordered" evidence="2">
    <location>
        <begin position="1"/>
        <end position="62"/>
    </location>
</feature>
<evidence type="ECO:0000313" key="4">
    <source>
        <dbReference type="RefSeq" id="XP_072858369.1"/>
    </source>
</evidence>
<dbReference type="RefSeq" id="XP_072858369.1">
    <property type="nucleotide sequence ID" value="XM_073002268.1"/>
</dbReference>
<dbReference type="InterPro" id="IPR001680">
    <property type="entry name" value="WD40_rpt"/>
</dbReference>
<sequence>MAHRRLAEALRLSRHPAAGRPRQPLERRRPSAELEPLPAPVPVPVPVRGRRRRRTLSAPRRARLSHDASGIFSLAFAAGGGCVAAGFGNGAVQVRRGRDGRTGTGWPAGRRATPILPGAPREARPSPSGPSGLSFQLADAATGAPGASLLPRSRARQAATALAFHRAQPGLLLAAGADGTLTVYDLLAHRPASSWTEEENEIHALDFCRDGSAFATAGKDRHVRLYDSHTTQLFQVFEPPDFMAGDEFGPLSGHSRRIFALRFHPTELHLFLTGGWDNSVKVWDKRVPKGARSAISGPHICGPGIDVKGDLVLTGSWVPRNALQLWDLRTSRLCQNLPFPGSSAQGEFLYSARFCAEDMVLAGGSGSCGATVIHMDTSQVDWPIALIAFLTHQERLVLPHLPPPSVVYFCCFIGCLGFSPAHDSFKSKSLAWGPAEQMLPITLELCNKCSFTWRDCCPDP</sequence>
<protein>
    <submittedName>
        <fullName evidence="4">Uncharacterized protein isoform X1</fullName>
    </submittedName>
</protein>
<keyword evidence="3" id="KW-1185">Reference proteome</keyword>
<proteinExistence type="predicted"/>
<dbReference type="PROSITE" id="PS50082">
    <property type="entry name" value="WD_REPEATS_2"/>
    <property type="match status" value="2"/>
</dbReference>
<dbReference type="GeneID" id="140707683"/>
<dbReference type="PANTHER" id="PTHR47822:SF3">
    <property type="entry name" value="ANAPHASE-PROMOTING COMPLEX SUBUNIT 4-LIKE WD40 DOMAIN-CONTAINING PROTEIN"/>
    <property type="match status" value="1"/>
</dbReference>
<evidence type="ECO:0000313" key="3">
    <source>
        <dbReference type="Proteomes" id="UP001652642"/>
    </source>
</evidence>
<dbReference type="Gene3D" id="2.130.10.10">
    <property type="entry name" value="YVTN repeat-like/Quinoprotein amine dehydrogenase"/>
    <property type="match status" value="2"/>
</dbReference>
<dbReference type="Proteomes" id="UP001652642">
    <property type="component" value="Chromosome 5"/>
</dbReference>
<dbReference type="SUPFAM" id="SSF50978">
    <property type="entry name" value="WD40 repeat-like"/>
    <property type="match status" value="1"/>
</dbReference>
<organism evidence="3 4">
    <name type="scientific">Pogona vitticeps</name>
    <name type="common">central bearded dragon</name>
    <dbReference type="NCBI Taxonomy" id="103695"/>
    <lineage>
        <taxon>Eukaryota</taxon>
        <taxon>Metazoa</taxon>
        <taxon>Chordata</taxon>
        <taxon>Craniata</taxon>
        <taxon>Vertebrata</taxon>
        <taxon>Euteleostomi</taxon>
        <taxon>Lepidosauria</taxon>
        <taxon>Squamata</taxon>
        <taxon>Bifurcata</taxon>
        <taxon>Unidentata</taxon>
        <taxon>Episquamata</taxon>
        <taxon>Toxicofera</taxon>
        <taxon>Iguania</taxon>
        <taxon>Acrodonta</taxon>
        <taxon>Agamidae</taxon>
        <taxon>Amphibolurinae</taxon>
        <taxon>Pogona</taxon>
    </lineage>
</organism>
<accession>A0ABM5GL38</accession>
<dbReference type="SMART" id="SM00320">
    <property type="entry name" value="WD40"/>
    <property type="match status" value="4"/>
</dbReference>
<feature type="region of interest" description="Disordered" evidence="2">
    <location>
        <begin position="96"/>
        <end position="136"/>
    </location>
</feature>
<evidence type="ECO:0000256" key="1">
    <source>
        <dbReference type="PROSITE-ProRule" id="PRU00221"/>
    </source>
</evidence>
<feature type="repeat" description="WD" evidence="1">
    <location>
        <begin position="251"/>
        <end position="284"/>
    </location>
</feature>
<feature type="compositionally biased region" description="Basic residues" evidence="2">
    <location>
        <begin position="48"/>
        <end position="62"/>
    </location>
</feature>